<name>A0ABZ1I2K9_9PSEU</name>
<dbReference type="EMBL" id="CP142149">
    <property type="protein sequence ID" value="WSE28404.1"/>
    <property type="molecule type" value="Genomic_DNA"/>
</dbReference>
<reference evidence="2 3" key="1">
    <citation type="journal article" date="2015" name="Int. J. Syst. Evol. Microbiol.">
        <title>Amycolatopsis rhabdoformis sp. nov., an actinomycete isolated from a tropical forest soil.</title>
        <authorList>
            <person name="Souza W.R."/>
            <person name="Silva R.E."/>
            <person name="Goodfellow M."/>
            <person name="Busarakam K."/>
            <person name="Figueiro F.S."/>
            <person name="Ferreira D."/>
            <person name="Rodrigues-Filho E."/>
            <person name="Moraes L.A.B."/>
            <person name="Zucchi T.D."/>
        </authorList>
    </citation>
    <scope>NUCLEOTIDE SEQUENCE [LARGE SCALE GENOMIC DNA]</scope>
    <source>
        <strain evidence="2 3">NCIMB 14900</strain>
    </source>
</reference>
<keyword evidence="3" id="KW-1185">Reference proteome</keyword>
<evidence type="ECO:0000313" key="3">
    <source>
        <dbReference type="Proteomes" id="UP001330812"/>
    </source>
</evidence>
<dbReference type="Proteomes" id="UP001330812">
    <property type="component" value="Chromosome"/>
</dbReference>
<protein>
    <submittedName>
        <fullName evidence="2">Uncharacterized protein</fullName>
    </submittedName>
</protein>
<feature type="region of interest" description="Disordered" evidence="1">
    <location>
        <begin position="1"/>
        <end position="21"/>
    </location>
</feature>
<organism evidence="2 3">
    <name type="scientific">Amycolatopsis rhabdoformis</name>
    <dbReference type="NCBI Taxonomy" id="1448059"/>
    <lineage>
        <taxon>Bacteria</taxon>
        <taxon>Bacillati</taxon>
        <taxon>Actinomycetota</taxon>
        <taxon>Actinomycetes</taxon>
        <taxon>Pseudonocardiales</taxon>
        <taxon>Pseudonocardiaceae</taxon>
        <taxon>Amycolatopsis</taxon>
    </lineage>
</organism>
<evidence type="ECO:0000313" key="2">
    <source>
        <dbReference type="EMBL" id="WSE28404.1"/>
    </source>
</evidence>
<accession>A0ABZ1I2K9</accession>
<dbReference type="RefSeq" id="WP_326567404.1">
    <property type="nucleotide sequence ID" value="NZ_CP142149.1"/>
</dbReference>
<gene>
    <name evidence="2" type="ORF">VSH64_37050</name>
</gene>
<sequence length="65" mass="6696">MAKQAMTNKKLRSLGLGGGSGIKSKLVGLALIAFVLWRVITAPVESAHFVGDVASGLVTFAKAVL</sequence>
<evidence type="ECO:0000256" key="1">
    <source>
        <dbReference type="SAM" id="MobiDB-lite"/>
    </source>
</evidence>
<proteinExistence type="predicted"/>